<dbReference type="PANTHER" id="PTHR42695:SF5">
    <property type="entry name" value="GLUTAMINE AMIDOTRANSFERASE YLR126C-RELATED"/>
    <property type="match status" value="1"/>
</dbReference>
<dbReference type="EMBL" id="JACBZM010000001">
    <property type="protein sequence ID" value="NYI45056.1"/>
    <property type="molecule type" value="Genomic_DNA"/>
</dbReference>
<dbReference type="Proteomes" id="UP000562045">
    <property type="component" value="Unassembled WGS sequence"/>
</dbReference>
<dbReference type="GO" id="GO:0005829">
    <property type="term" value="C:cytosol"/>
    <property type="evidence" value="ECO:0007669"/>
    <property type="project" value="TreeGrafter"/>
</dbReference>
<dbReference type="Pfam" id="PF00117">
    <property type="entry name" value="GATase"/>
    <property type="match status" value="1"/>
</dbReference>
<dbReference type="GO" id="GO:0003922">
    <property type="term" value="F:GMP synthase (glutamine-hydrolyzing) activity"/>
    <property type="evidence" value="ECO:0007669"/>
    <property type="project" value="UniProtKB-EC"/>
</dbReference>
<organism evidence="2 3">
    <name type="scientific">Nocardioides aromaticivorans</name>
    <dbReference type="NCBI Taxonomy" id="200618"/>
    <lineage>
        <taxon>Bacteria</taxon>
        <taxon>Bacillati</taxon>
        <taxon>Actinomycetota</taxon>
        <taxon>Actinomycetes</taxon>
        <taxon>Propionibacteriales</taxon>
        <taxon>Nocardioidaceae</taxon>
        <taxon>Nocardioides</taxon>
    </lineage>
</organism>
<gene>
    <name evidence="2" type="ORF">BJ993_002136</name>
</gene>
<dbReference type="PANTHER" id="PTHR42695">
    <property type="entry name" value="GLUTAMINE AMIDOTRANSFERASE YLR126C-RELATED"/>
    <property type="match status" value="1"/>
</dbReference>
<evidence type="ECO:0000313" key="3">
    <source>
        <dbReference type="Proteomes" id="UP000562045"/>
    </source>
</evidence>
<dbReference type="PROSITE" id="PS51273">
    <property type="entry name" value="GATASE_TYPE_1"/>
    <property type="match status" value="1"/>
</dbReference>
<sequence length="247" mass="26172">MNDVKPGPRVLVIQPDRADPLDRFEAWLQGLGVQLTIVQPFSGHEVPSTLDADGLIVLGGKMGAYEDAAYPWLEDIRALQRDAVAQGAPTLGICLGGQLLSQAFGGKVVLGNEGVEAGVVTVRTSGAVLDDPLLHGFGPEFPVASMHGDMIAALPDDAVLLGSSEDYPHQAFRIADCAWGLQFHPEIAPTTYAVWAGIFSSPDPEEMRKVAEGVEELFEADPSVRRTSAVIATRFAQLVGASAGRIS</sequence>
<dbReference type="Gene3D" id="3.40.50.880">
    <property type="match status" value="1"/>
</dbReference>
<dbReference type="SUPFAM" id="SSF52317">
    <property type="entry name" value="Class I glutamine amidotransferase-like"/>
    <property type="match status" value="1"/>
</dbReference>
<dbReference type="CDD" id="cd01741">
    <property type="entry name" value="GATase1_1"/>
    <property type="match status" value="1"/>
</dbReference>
<protein>
    <submittedName>
        <fullName evidence="2">GMP synthase (Glutamine-hydrolyzing)</fullName>
        <ecNumber evidence="2">6.3.5.2</ecNumber>
    </submittedName>
</protein>
<keyword evidence="2" id="KW-0436">Ligase</keyword>
<evidence type="ECO:0000313" key="2">
    <source>
        <dbReference type="EMBL" id="NYI45056.1"/>
    </source>
</evidence>
<dbReference type="RefSeq" id="WP_179648763.1">
    <property type="nucleotide sequence ID" value="NZ_JACBZM010000001.1"/>
</dbReference>
<feature type="domain" description="Glutamine amidotransferase" evidence="1">
    <location>
        <begin position="30"/>
        <end position="191"/>
    </location>
</feature>
<dbReference type="AlphaFoldDB" id="A0A7Y9ZKB6"/>
<evidence type="ECO:0000259" key="1">
    <source>
        <dbReference type="Pfam" id="PF00117"/>
    </source>
</evidence>
<proteinExistence type="predicted"/>
<accession>A0A7Y9ZKB6</accession>
<comment type="caution">
    <text evidence="2">The sequence shown here is derived from an EMBL/GenBank/DDBJ whole genome shotgun (WGS) entry which is preliminary data.</text>
</comment>
<dbReference type="EC" id="6.3.5.2" evidence="2"/>
<dbReference type="InterPro" id="IPR044992">
    <property type="entry name" value="ChyE-like"/>
</dbReference>
<dbReference type="InterPro" id="IPR017926">
    <property type="entry name" value="GATASE"/>
</dbReference>
<name>A0A7Y9ZKB6_9ACTN</name>
<dbReference type="InterPro" id="IPR029062">
    <property type="entry name" value="Class_I_gatase-like"/>
</dbReference>
<reference evidence="2 3" key="1">
    <citation type="submission" date="2020-07" db="EMBL/GenBank/DDBJ databases">
        <title>Sequencing the genomes of 1000 actinobacteria strains.</title>
        <authorList>
            <person name="Klenk H.-P."/>
        </authorList>
    </citation>
    <scope>NUCLEOTIDE SEQUENCE [LARGE SCALE GENOMIC DNA]</scope>
    <source>
        <strain evidence="2 3">DSM 15131</strain>
    </source>
</reference>